<dbReference type="InterPro" id="IPR017853">
    <property type="entry name" value="GH"/>
</dbReference>
<evidence type="ECO:0000313" key="6">
    <source>
        <dbReference type="Ensembl" id="ENSCCRP00010102653.1"/>
    </source>
</evidence>
<comment type="cofactor">
    <cofactor evidence="1">
        <name>Ca(2+)</name>
        <dbReference type="ChEBI" id="CHEBI:29108"/>
    </cofactor>
</comment>
<dbReference type="GO" id="GO:0043169">
    <property type="term" value="F:cation binding"/>
    <property type="evidence" value="ECO:0007669"/>
    <property type="project" value="InterPro"/>
</dbReference>
<dbReference type="PRINTS" id="PR00110">
    <property type="entry name" value="ALPHAAMYLASE"/>
</dbReference>
<dbReference type="Gene3D" id="3.20.20.80">
    <property type="entry name" value="Glycosidases"/>
    <property type="match status" value="1"/>
</dbReference>
<sequence>MSAFKCTSQNFCHCCIFWYFLLGGVAVCSVYNDTKTTCLGFLLYKGIVKLLILAAVFRLFKNGKNGSPLFIFLSDLANKALTQLFLLVIDLGGEPINASEYDGLARVMEFVNGMERTKFTRVIRRVFCFRNWGDGCGFIPSDRAVVFVDNRDNQRSHGAGGASVLTFWYSRNMVTFHNVVNGQSLSNWWDNSNNQIAYSCGSKGALNVTLNTGLPKGTYCDVISGDKSGGSCTGKEVLVDADGRATFSISNTDEDPFIAIHADSKL</sequence>
<keyword evidence="4" id="KW-1133">Transmembrane helix</keyword>
<dbReference type="InterPro" id="IPR006046">
    <property type="entry name" value="Alpha_amylase"/>
</dbReference>
<dbReference type="Proteomes" id="UP000694427">
    <property type="component" value="Unplaced"/>
</dbReference>
<dbReference type="SUPFAM" id="SSF51445">
    <property type="entry name" value="(Trans)glycosidases"/>
    <property type="match status" value="1"/>
</dbReference>
<evidence type="ECO:0000259" key="5">
    <source>
        <dbReference type="SMART" id="SM00632"/>
    </source>
</evidence>
<proteinExistence type="inferred from homology"/>
<dbReference type="GO" id="GO:0004556">
    <property type="term" value="F:alpha-amylase activity"/>
    <property type="evidence" value="ECO:0007669"/>
    <property type="project" value="InterPro"/>
</dbReference>
<dbReference type="InterPro" id="IPR006048">
    <property type="entry name" value="A-amylase/branching_C"/>
</dbReference>
<dbReference type="SUPFAM" id="SSF51011">
    <property type="entry name" value="Glycosyl hydrolase domain"/>
    <property type="match status" value="1"/>
</dbReference>
<reference evidence="6" key="2">
    <citation type="submission" date="2025-09" db="UniProtKB">
        <authorList>
            <consortium name="Ensembl"/>
        </authorList>
    </citation>
    <scope>IDENTIFICATION</scope>
</reference>
<evidence type="ECO:0000256" key="1">
    <source>
        <dbReference type="ARBA" id="ARBA00001913"/>
    </source>
</evidence>
<keyword evidence="7" id="KW-1185">Reference proteome</keyword>
<keyword evidence="4" id="KW-0812">Transmembrane</keyword>
<dbReference type="SMART" id="SM00632">
    <property type="entry name" value="Aamy_C"/>
    <property type="match status" value="1"/>
</dbReference>
<evidence type="ECO:0000256" key="3">
    <source>
        <dbReference type="RuleBase" id="RU003615"/>
    </source>
</evidence>
<dbReference type="Ensembl" id="ENSCCRT00010114031.1">
    <property type="protein sequence ID" value="ENSCCRP00010102653.1"/>
    <property type="gene ID" value="ENSCCRG00010045162.1"/>
</dbReference>
<feature type="transmembrane region" description="Helical" evidence="4">
    <location>
        <begin position="42"/>
        <end position="60"/>
    </location>
</feature>
<feature type="domain" description="Alpha-amylase C-terminal" evidence="5">
    <location>
        <begin position="186"/>
        <end position="265"/>
    </location>
</feature>
<evidence type="ECO:0000256" key="2">
    <source>
        <dbReference type="ARBA" id="ARBA00008061"/>
    </source>
</evidence>
<protein>
    <recommendedName>
        <fullName evidence="5">Alpha-amylase C-terminal domain-containing protein</fullName>
    </recommendedName>
</protein>
<dbReference type="AlphaFoldDB" id="A0A8C1P5N9"/>
<dbReference type="InterPro" id="IPR031319">
    <property type="entry name" value="A-amylase_C"/>
</dbReference>
<evidence type="ECO:0000313" key="7">
    <source>
        <dbReference type="Proteomes" id="UP000694427"/>
    </source>
</evidence>
<dbReference type="GO" id="GO:0005975">
    <property type="term" value="P:carbohydrate metabolic process"/>
    <property type="evidence" value="ECO:0007669"/>
    <property type="project" value="InterPro"/>
</dbReference>
<dbReference type="Pfam" id="PF02806">
    <property type="entry name" value="Alpha-amylase_C"/>
    <property type="match status" value="1"/>
</dbReference>
<comment type="similarity">
    <text evidence="2 3">Belongs to the glycosyl hydrolase 13 family.</text>
</comment>
<accession>A0A8C1P5N9</accession>
<evidence type="ECO:0000256" key="4">
    <source>
        <dbReference type="SAM" id="Phobius"/>
    </source>
</evidence>
<keyword evidence="4" id="KW-0472">Membrane</keyword>
<name>A0A8C1P5N9_CYPCA</name>
<organism evidence="6 7">
    <name type="scientific">Cyprinus carpio</name>
    <name type="common">Common carp</name>
    <dbReference type="NCBI Taxonomy" id="7962"/>
    <lineage>
        <taxon>Eukaryota</taxon>
        <taxon>Metazoa</taxon>
        <taxon>Chordata</taxon>
        <taxon>Craniata</taxon>
        <taxon>Vertebrata</taxon>
        <taxon>Euteleostomi</taxon>
        <taxon>Actinopterygii</taxon>
        <taxon>Neopterygii</taxon>
        <taxon>Teleostei</taxon>
        <taxon>Ostariophysi</taxon>
        <taxon>Cypriniformes</taxon>
        <taxon>Cyprinidae</taxon>
        <taxon>Cyprininae</taxon>
        <taxon>Cyprinus</taxon>
    </lineage>
</organism>
<reference evidence="6" key="1">
    <citation type="submission" date="2025-08" db="UniProtKB">
        <authorList>
            <consortium name="Ensembl"/>
        </authorList>
    </citation>
    <scope>IDENTIFICATION</scope>
</reference>
<dbReference type="Gene3D" id="2.60.40.1180">
    <property type="entry name" value="Golgi alpha-mannosidase II"/>
    <property type="match status" value="1"/>
</dbReference>
<dbReference type="InterPro" id="IPR013780">
    <property type="entry name" value="Glyco_hydro_b"/>
</dbReference>